<organism evidence="8">
    <name type="scientific">Aceria tosichella</name>
    <name type="common">wheat curl mite</name>
    <dbReference type="NCBI Taxonomy" id="561515"/>
    <lineage>
        <taxon>Eukaryota</taxon>
        <taxon>Metazoa</taxon>
        <taxon>Ecdysozoa</taxon>
        <taxon>Arthropoda</taxon>
        <taxon>Chelicerata</taxon>
        <taxon>Arachnida</taxon>
        <taxon>Acari</taxon>
        <taxon>Acariformes</taxon>
        <taxon>Trombidiformes</taxon>
        <taxon>Prostigmata</taxon>
        <taxon>Eupodina</taxon>
        <taxon>Eriophyoidea</taxon>
        <taxon>Eriophyidae</taxon>
        <taxon>Eriophyinae</taxon>
        <taxon>Aceriini</taxon>
        <taxon>Aceria</taxon>
    </lineage>
</organism>
<dbReference type="AlphaFoldDB" id="A0A6G1SHN7"/>
<accession>A0A6G1SHN7</accession>
<feature type="transmembrane region" description="Helical" evidence="7">
    <location>
        <begin position="142"/>
        <end position="160"/>
    </location>
</feature>
<dbReference type="Pfam" id="PF07851">
    <property type="entry name" value="TMEM120A-B"/>
    <property type="match status" value="1"/>
</dbReference>
<dbReference type="PANTHER" id="PTHR21433">
    <property type="entry name" value="TRANSMEMBRANE PROTEIN INDUCED BY TUMOR NECROSIS FACTOR ALPHA"/>
    <property type="match status" value="1"/>
</dbReference>
<name>A0A6G1SHN7_9ACAR</name>
<evidence type="ECO:0000256" key="1">
    <source>
        <dbReference type="ARBA" id="ARBA00004141"/>
    </source>
</evidence>
<keyword evidence="6" id="KW-0175">Coiled coil</keyword>
<evidence type="ECO:0000256" key="3">
    <source>
        <dbReference type="ARBA" id="ARBA00022692"/>
    </source>
</evidence>
<evidence type="ECO:0000256" key="5">
    <source>
        <dbReference type="ARBA" id="ARBA00023136"/>
    </source>
</evidence>
<comment type="similarity">
    <text evidence="2">Belongs to the TMEM120 family.</text>
</comment>
<keyword evidence="5 7" id="KW-0472">Membrane</keyword>
<protein>
    <submittedName>
        <fullName evidence="8">Transmembrane protein 120</fullName>
    </submittedName>
</protein>
<keyword evidence="3 7" id="KW-0812">Transmembrane</keyword>
<gene>
    <name evidence="8" type="ORF">g.6453</name>
</gene>
<sequence length="358" mass="42771">MSRDQLSEDKVDSWSHLEEEHNQNEIELAQLEEVHKDYQAAVQKANKLQQKLSESIARKLKRLHEFRKKVRKCETHTDIETDTKYDLDQQIEFRNNQLLRFKDTLPKKGELYLRIILGSLNVNLIEKELRLKYKEEYERFKLILNLIIFFLSFITLFVNYKALDAALQFLLVWYHCTLTIRESILIANGSRIHGWWRALQFITTIQAGIMILWPDGPSYTEFRAYFLLYTVYTAFLQYLQFYYQHSCLYRLRALGERYDMDVTLQGFHSWMWKGLSFLLPFLYIGYGLQFYNAHTLYQLYQLPETHEWQVILTSLIYFIIFLGNVVTTTLVVTIKIRQGFSSKLRAFTQGTRLQGRND</sequence>
<feature type="transmembrane region" description="Helical" evidence="7">
    <location>
        <begin position="194"/>
        <end position="213"/>
    </location>
</feature>
<feature type="transmembrane region" description="Helical" evidence="7">
    <location>
        <begin position="311"/>
        <end position="334"/>
    </location>
</feature>
<evidence type="ECO:0000256" key="2">
    <source>
        <dbReference type="ARBA" id="ARBA00009700"/>
    </source>
</evidence>
<evidence type="ECO:0000313" key="8">
    <source>
        <dbReference type="EMBL" id="MDE49687.1"/>
    </source>
</evidence>
<dbReference type="GO" id="GO:0016020">
    <property type="term" value="C:membrane"/>
    <property type="evidence" value="ECO:0007669"/>
    <property type="project" value="UniProtKB-SubCell"/>
</dbReference>
<feature type="transmembrane region" description="Helical" evidence="7">
    <location>
        <begin position="225"/>
        <end position="243"/>
    </location>
</feature>
<proteinExistence type="inferred from homology"/>
<feature type="transmembrane region" description="Helical" evidence="7">
    <location>
        <begin position="166"/>
        <end position="187"/>
    </location>
</feature>
<evidence type="ECO:0000256" key="6">
    <source>
        <dbReference type="SAM" id="Coils"/>
    </source>
</evidence>
<dbReference type="PANTHER" id="PTHR21433:SF0">
    <property type="entry name" value="TRANSMEMBRANE PROTEIN 120 HOMOLOG"/>
    <property type="match status" value="1"/>
</dbReference>
<keyword evidence="4 7" id="KW-1133">Transmembrane helix</keyword>
<evidence type="ECO:0000256" key="7">
    <source>
        <dbReference type="SAM" id="Phobius"/>
    </source>
</evidence>
<evidence type="ECO:0000256" key="4">
    <source>
        <dbReference type="ARBA" id="ARBA00022989"/>
    </source>
</evidence>
<feature type="coiled-coil region" evidence="6">
    <location>
        <begin position="14"/>
        <end position="58"/>
    </location>
</feature>
<feature type="transmembrane region" description="Helical" evidence="7">
    <location>
        <begin position="270"/>
        <end position="291"/>
    </location>
</feature>
<dbReference type="InterPro" id="IPR012926">
    <property type="entry name" value="TMEM120A/B"/>
</dbReference>
<dbReference type="EMBL" id="GGYP01004916">
    <property type="protein sequence ID" value="MDE49687.1"/>
    <property type="molecule type" value="Transcribed_RNA"/>
</dbReference>
<comment type="subcellular location">
    <subcellularLocation>
        <location evidence="1">Membrane</location>
        <topology evidence="1">Multi-pass membrane protein</topology>
    </subcellularLocation>
</comment>
<reference evidence="8" key="1">
    <citation type="submission" date="2018-10" db="EMBL/GenBank/DDBJ databases">
        <title>Transcriptome assembly of Aceria tosichella (Wheat curl mite) Type 2.</title>
        <authorList>
            <person name="Scully E.D."/>
            <person name="Geib S.M."/>
            <person name="Palmer N.A."/>
            <person name="Gupta A.K."/>
            <person name="Sarath G."/>
            <person name="Tatineni S."/>
        </authorList>
    </citation>
    <scope>NUCLEOTIDE SEQUENCE</scope>
    <source>
        <strain evidence="8">LincolnNE</strain>
    </source>
</reference>